<evidence type="ECO:0000313" key="4">
    <source>
        <dbReference type="Proteomes" id="UP000612680"/>
    </source>
</evidence>
<evidence type="ECO:0000313" key="3">
    <source>
        <dbReference type="EMBL" id="QRQ99811.1"/>
    </source>
</evidence>
<dbReference type="PROSITE" id="PS51729">
    <property type="entry name" value="GNAT_YJDJ"/>
    <property type="match status" value="1"/>
</dbReference>
<dbReference type="CDD" id="cd04301">
    <property type="entry name" value="NAT_SF"/>
    <property type="match status" value="1"/>
</dbReference>
<evidence type="ECO:0000259" key="1">
    <source>
        <dbReference type="PROSITE" id="PS51186"/>
    </source>
</evidence>
<dbReference type="Gene3D" id="3.40.630.30">
    <property type="match status" value="1"/>
</dbReference>
<accession>A0ABX7I2N9</accession>
<name>A0ABX7I2N9_9BACT</name>
<dbReference type="PANTHER" id="PTHR31435:SF10">
    <property type="entry name" value="BSR4717 PROTEIN"/>
    <property type="match status" value="1"/>
</dbReference>
<reference evidence="3 4" key="1">
    <citation type="submission" date="2020-06" db="EMBL/GenBank/DDBJ databases">
        <title>Dyadobacter sandarakinus sp. nov., isolated from the soil of the Arctic Yellow River Station.</title>
        <authorList>
            <person name="Zhang Y."/>
            <person name="Peng F."/>
        </authorList>
    </citation>
    <scope>NUCLEOTIDE SEQUENCE [LARGE SCALE GENOMIC DNA]</scope>
    <source>
        <strain evidence="3 4">Q3-56</strain>
    </source>
</reference>
<dbReference type="Proteomes" id="UP000612680">
    <property type="component" value="Chromosome"/>
</dbReference>
<dbReference type="InterPro" id="IPR031165">
    <property type="entry name" value="GNAT_YJDJ"/>
</dbReference>
<dbReference type="Pfam" id="PF14542">
    <property type="entry name" value="Acetyltransf_CG"/>
    <property type="match status" value="1"/>
</dbReference>
<dbReference type="EMBL" id="CP056775">
    <property type="protein sequence ID" value="QRQ99811.1"/>
    <property type="molecule type" value="Genomic_DNA"/>
</dbReference>
<feature type="domain" description="N-acetyltransferase" evidence="2">
    <location>
        <begin position="6"/>
        <end position="93"/>
    </location>
</feature>
<dbReference type="SUPFAM" id="SSF55729">
    <property type="entry name" value="Acyl-CoA N-acyltransferases (Nat)"/>
    <property type="match status" value="1"/>
</dbReference>
<evidence type="ECO:0000259" key="2">
    <source>
        <dbReference type="PROSITE" id="PS51729"/>
    </source>
</evidence>
<keyword evidence="4" id="KW-1185">Reference proteome</keyword>
<feature type="domain" description="N-acetyltransferase" evidence="1">
    <location>
        <begin position="1"/>
        <end position="93"/>
    </location>
</feature>
<proteinExistence type="predicted"/>
<protein>
    <submittedName>
        <fullName evidence="3">N-acetyltransferase</fullName>
    </submittedName>
</protein>
<dbReference type="InterPro" id="IPR000182">
    <property type="entry name" value="GNAT_dom"/>
</dbReference>
<dbReference type="InterPro" id="IPR016181">
    <property type="entry name" value="Acyl_CoA_acyltransferase"/>
</dbReference>
<sequence>MDIQLNEDGKKGRFFIESDGKVVAEMTFVWAGPHKIIIDHTVVDASLQGKNVGKQLVHQAVLFAREKEIRILPLCPFASAIFTKTPEFKDVLI</sequence>
<dbReference type="InterPro" id="IPR045057">
    <property type="entry name" value="Gcn5-rel_NAT"/>
</dbReference>
<dbReference type="RefSeq" id="WP_204660573.1">
    <property type="nucleotide sequence ID" value="NZ_CP056775.1"/>
</dbReference>
<dbReference type="PANTHER" id="PTHR31435">
    <property type="entry name" value="PROTEIN NATD1"/>
    <property type="match status" value="1"/>
</dbReference>
<gene>
    <name evidence="3" type="ORF">HWI92_02185</name>
</gene>
<dbReference type="PROSITE" id="PS51186">
    <property type="entry name" value="GNAT"/>
    <property type="match status" value="1"/>
</dbReference>
<organism evidence="3 4">
    <name type="scientific">Dyadobacter sandarakinus</name>
    <dbReference type="NCBI Taxonomy" id="2747268"/>
    <lineage>
        <taxon>Bacteria</taxon>
        <taxon>Pseudomonadati</taxon>
        <taxon>Bacteroidota</taxon>
        <taxon>Cytophagia</taxon>
        <taxon>Cytophagales</taxon>
        <taxon>Spirosomataceae</taxon>
        <taxon>Dyadobacter</taxon>
    </lineage>
</organism>